<accession>W9HGM6</accession>
<sequence length="139" mass="15292">MLLPTRSSPLIFRLPVMVVFRRPCARNWPVMDSTRSWTSFKTSTAPRSPKSCQLCMSSSALISVKSTRLAISTTVYATTTRILPTRRVITDAAPIQTMEPSPSSSKKERQGSKLNTPSSLAFGFLFPAMQRLSLPVGAL</sequence>
<feature type="region of interest" description="Disordered" evidence="1">
    <location>
        <begin position="93"/>
        <end position="114"/>
    </location>
</feature>
<evidence type="ECO:0000313" key="2">
    <source>
        <dbReference type="EMBL" id="EWY81377.1"/>
    </source>
</evidence>
<dbReference type="HOGENOM" id="CLU_1845183_0_0_1"/>
<organism evidence="2 3">
    <name type="scientific">Fusarium oxysporum NRRL 32931</name>
    <dbReference type="NCBI Taxonomy" id="660029"/>
    <lineage>
        <taxon>Eukaryota</taxon>
        <taxon>Fungi</taxon>
        <taxon>Dikarya</taxon>
        <taxon>Ascomycota</taxon>
        <taxon>Pezizomycotina</taxon>
        <taxon>Sordariomycetes</taxon>
        <taxon>Hypocreomycetidae</taxon>
        <taxon>Hypocreales</taxon>
        <taxon>Nectriaceae</taxon>
        <taxon>Fusarium</taxon>
        <taxon>Fusarium oxysporum species complex</taxon>
    </lineage>
</organism>
<proteinExistence type="predicted"/>
<dbReference type="AlphaFoldDB" id="W9HGM6"/>
<name>W9HGM6_FUSOX</name>
<reference evidence="2 3" key="1">
    <citation type="submission" date="2011-06" db="EMBL/GenBank/DDBJ databases">
        <title>The Genome Sequence of Fusarium oxysporum FOSC 3-a.</title>
        <authorList>
            <consortium name="The Broad Institute Genome Sequencing Platform"/>
            <person name="Ma L.-J."/>
            <person name="Gale L.R."/>
            <person name="Schwartz D.C."/>
            <person name="Zhou S."/>
            <person name="Corby-Kistler H."/>
            <person name="Young S.K."/>
            <person name="Zeng Q."/>
            <person name="Gargeya S."/>
            <person name="Fitzgerald M."/>
            <person name="Haas B."/>
            <person name="Abouelleil A."/>
            <person name="Alvarado L."/>
            <person name="Arachchi H.M."/>
            <person name="Berlin A."/>
            <person name="Brown A."/>
            <person name="Chapman S.B."/>
            <person name="Chen Z."/>
            <person name="Dunbar C."/>
            <person name="Freedman E."/>
            <person name="Gearin G."/>
            <person name="Gellesch M."/>
            <person name="Goldberg J."/>
            <person name="Griggs A."/>
            <person name="Gujja S."/>
            <person name="Heiman D."/>
            <person name="Howarth C."/>
            <person name="Larson L."/>
            <person name="Lui A."/>
            <person name="MacDonald P.J.P."/>
            <person name="Mehta T."/>
            <person name="Montmayeur A."/>
            <person name="Murphy C."/>
            <person name="Neiman D."/>
            <person name="Pearson M."/>
            <person name="Priest M."/>
            <person name="Roberts A."/>
            <person name="Saif S."/>
            <person name="Shea T."/>
            <person name="Shenoy N."/>
            <person name="Sisk P."/>
            <person name="Stolte C."/>
            <person name="Sykes S."/>
            <person name="Wortman J."/>
            <person name="Nusbaum C."/>
            <person name="Birren B."/>
        </authorList>
    </citation>
    <scope>NUCLEOTIDE SEQUENCE [LARGE SCALE GENOMIC DNA]</scope>
    <source>
        <strain evidence="3">FOSC 3-a</strain>
    </source>
</reference>
<protein>
    <submittedName>
        <fullName evidence="2">Uncharacterized protein</fullName>
    </submittedName>
</protein>
<gene>
    <name evidence="2" type="ORF">FOYG_15638</name>
</gene>
<dbReference type="EMBL" id="JH717849">
    <property type="protein sequence ID" value="EWY81377.1"/>
    <property type="molecule type" value="Genomic_DNA"/>
</dbReference>
<dbReference type="Proteomes" id="UP000030753">
    <property type="component" value="Unassembled WGS sequence"/>
</dbReference>
<evidence type="ECO:0000313" key="3">
    <source>
        <dbReference type="Proteomes" id="UP000030753"/>
    </source>
</evidence>
<evidence type="ECO:0000256" key="1">
    <source>
        <dbReference type="SAM" id="MobiDB-lite"/>
    </source>
</evidence>